<reference evidence="1 2" key="1">
    <citation type="submission" date="2020-08" db="EMBL/GenBank/DDBJ databases">
        <title>Genomic Encyclopedia of Type Strains, Phase IV (KMG-IV): sequencing the most valuable type-strain genomes for metagenomic binning, comparative biology and taxonomic classification.</title>
        <authorList>
            <person name="Goeker M."/>
        </authorList>
    </citation>
    <scope>NUCLEOTIDE SEQUENCE [LARGE SCALE GENOMIC DNA]</scope>
    <source>
        <strain evidence="1 2">DSM 102238</strain>
    </source>
</reference>
<organism evidence="1 2">
    <name type="scientific">Aureimonas pseudogalii</name>
    <dbReference type="NCBI Taxonomy" id="1744844"/>
    <lineage>
        <taxon>Bacteria</taxon>
        <taxon>Pseudomonadati</taxon>
        <taxon>Pseudomonadota</taxon>
        <taxon>Alphaproteobacteria</taxon>
        <taxon>Hyphomicrobiales</taxon>
        <taxon>Aurantimonadaceae</taxon>
        <taxon>Aureimonas</taxon>
    </lineage>
</organism>
<dbReference type="Pfam" id="PF06282">
    <property type="entry name" value="DUF1036"/>
    <property type="match status" value="1"/>
</dbReference>
<protein>
    <submittedName>
        <fullName evidence="1">Putative membrane protein</fullName>
    </submittedName>
</protein>
<accession>A0A7W6H3V4</accession>
<dbReference type="AlphaFoldDB" id="A0A7W6H3V4"/>
<dbReference type="RefSeq" id="WP_246392681.1">
    <property type="nucleotide sequence ID" value="NZ_JACIEK010000001.1"/>
</dbReference>
<dbReference type="Proteomes" id="UP000542776">
    <property type="component" value="Unassembled WGS sequence"/>
</dbReference>
<sequence length="163" mass="17835">MLQPFRPIAARLRAPLSSTLAAWLLALGLGAVAAPLTATAARADFRVCNGTQTLVGVAVGQRTAEGWVSEGWWRIPATTCRSVVEGELHSRYYYLYAEDSEGLGRWAGDIDMCIAENEFRIVGVKDCFARGFQKMGFREYDTGGQGSWMVQLTESPRGGNEQP</sequence>
<keyword evidence="2" id="KW-1185">Reference proteome</keyword>
<gene>
    <name evidence="1" type="ORF">GGR04_001293</name>
</gene>
<evidence type="ECO:0000313" key="1">
    <source>
        <dbReference type="EMBL" id="MBB3997472.1"/>
    </source>
</evidence>
<comment type="caution">
    <text evidence="1">The sequence shown here is derived from an EMBL/GenBank/DDBJ whole genome shotgun (WGS) entry which is preliminary data.</text>
</comment>
<evidence type="ECO:0000313" key="2">
    <source>
        <dbReference type="Proteomes" id="UP000542776"/>
    </source>
</evidence>
<proteinExistence type="predicted"/>
<name>A0A7W6H3V4_9HYPH</name>
<dbReference type="EMBL" id="JACIEK010000001">
    <property type="protein sequence ID" value="MBB3997472.1"/>
    <property type="molecule type" value="Genomic_DNA"/>
</dbReference>
<dbReference type="InterPro" id="IPR009380">
    <property type="entry name" value="DUF1036"/>
</dbReference>